<evidence type="ECO:0000313" key="3">
    <source>
        <dbReference type="Proteomes" id="UP001163739"/>
    </source>
</evidence>
<accession>A0ABY6MZ42</accession>
<organism evidence="2 3">
    <name type="scientific">Alkalimarinus alittae</name>
    <dbReference type="NCBI Taxonomy" id="2961619"/>
    <lineage>
        <taxon>Bacteria</taxon>
        <taxon>Pseudomonadati</taxon>
        <taxon>Pseudomonadota</taxon>
        <taxon>Gammaproteobacteria</taxon>
        <taxon>Alteromonadales</taxon>
        <taxon>Alteromonadaceae</taxon>
        <taxon>Alkalimarinus</taxon>
    </lineage>
</organism>
<keyword evidence="3" id="KW-1185">Reference proteome</keyword>
<dbReference type="InterPro" id="IPR001296">
    <property type="entry name" value="Glyco_trans_1"/>
</dbReference>
<dbReference type="CDD" id="cd03794">
    <property type="entry name" value="GT4_WbuB-like"/>
    <property type="match status" value="1"/>
</dbReference>
<name>A0ABY6MZ42_9ALTE</name>
<dbReference type="PANTHER" id="PTHR12526:SF609">
    <property type="entry name" value="LIPOPOLYSACCHARIDE BIOSYNTHESIS PROTEIN"/>
    <property type="match status" value="1"/>
</dbReference>
<gene>
    <name evidence="2" type="ORF">NKI27_13685</name>
</gene>
<dbReference type="PANTHER" id="PTHR12526">
    <property type="entry name" value="GLYCOSYLTRANSFERASE"/>
    <property type="match status" value="1"/>
</dbReference>
<evidence type="ECO:0000259" key="1">
    <source>
        <dbReference type="Pfam" id="PF00534"/>
    </source>
</evidence>
<dbReference type="SUPFAM" id="SSF53756">
    <property type="entry name" value="UDP-Glycosyltransferase/glycogen phosphorylase"/>
    <property type="match status" value="1"/>
</dbReference>
<dbReference type="Pfam" id="PF00534">
    <property type="entry name" value="Glycos_transf_1"/>
    <property type="match status" value="1"/>
</dbReference>
<dbReference type="RefSeq" id="WP_265046601.1">
    <property type="nucleotide sequence ID" value="NZ_CP100390.1"/>
</dbReference>
<protein>
    <submittedName>
        <fullName evidence="2">Glycosyltransferase family 4 protein</fullName>
    </submittedName>
</protein>
<dbReference type="Proteomes" id="UP001163739">
    <property type="component" value="Chromosome"/>
</dbReference>
<feature type="domain" description="Glycosyl transferase family 1" evidence="1">
    <location>
        <begin position="220"/>
        <end position="379"/>
    </location>
</feature>
<dbReference type="EMBL" id="CP100390">
    <property type="protein sequence ID" value="UZE95112.1"/>
    <property type="molecule type" value="Genomic_DNA"/>
</dbReference>
<evidence type="ECO:0000313" key="2">
    <source>
        <dbReference type="EMBL" id="UZE95112.1"/>
    </source>
</evidence>
<sequence>MRIALLPDDYLPDSTLVHAKMFHELALEFKRLGHEPIIITPGSASQSKRLVIDKIDEIEIWRFRTGKTRGVGKVKRAINESLLSLNAWLAVRDSVKLNPFDLVVNYAPTIFFGPLVNRIKKVNPKSLSYLILRDMFPQWVIDEGMISEGSLIARYFRFFEEYNYRSSDVIGLMSEANEKYFNSMHPQFRPLEVLRNWSQVEPISVDSNALDVRSSCDLHGKVVFFYGGNIGHAQDMANIMRLARSLLKFPNAHFLLVGQGDEIDLVHRLKADWKLQNVTILPSVDQGSYKQLLKQVDIGLFSLAKSHKAHNFPGKLLGYMLESLPILGSLNPGNDLVEFINNQQAGFAFINGEDEALLGAALELLNAEELRSRQGKNAFRVLAEYFSVESAAAQIIKSVKGMGKIE</sequence>
<reference evidence="2" key="1">
    <citation type="submission" date="2022-06" db="EMBL/GenBank/DDBJ databases">
        <title>Alkalimarinus sp. nov., isolated from gut of a Alitta virens.</title>
        <authorList>
            <person name="Yang A.I."/>
            <person name="Shin N.-R."/>
        </authorList>
    </citation>
    <scope>NUCLEOTIDE SEQUENCE</scope>
    <source>
        <strain evidence="2">A2M4</strain>
    </source>
</reference>
<dbReference type="Gene3D" id="3.40.50.2000">
    <property type="entry name" value="Glycogen Phosphorylase B"/>
    <property type="match status" value="2"/>
</dbReference>
<proteinExistence type="predicted"/>